<dbReference type="InterPro" id="IPR038690">
    <property type="entry name" value="NusG_2_sf"/>
</dbReference>
<accession>A0A9D2SYS8</accession>
<evidence type="ECO:0000256" key="1">
    <source>
        <dbReference type="SAM" id="Phobius"/>
    </source>
</evidence>
<evidence type="ECO:0000313" key="2">
    <source>
        <dbReference type="EMBL" id="HJC40783.1"/>
    </source>
</evidence>
<comment type="caution">
    <text evidence="2">The sequence shown here is derived from an EMBL/GenBank/DDBJ whole genome shotgun (WGS) entry which is preliminary data.</text>
</comment>
<dbReference type="AlphaFoldDB" id="A0A9D2SYS8"/>
<dbReference type="Pfam" id="PF07009">
    <property type="entry name" value="NusG_II"/>
    <property type="match status" value="1"/>
</dbReference>
<keyword evidence="1" id="KW-1133">Transmembrane helix</keyword>
<dbReference type="Gene3D" id="2.60.320.10">
    <property type="entry name" value="N-utilization substance G protein NusG, insert domain"/>
    <property type="match status" value="1"/>
</dbReference>
<proteinExistence type="predicted"/>
<dbReference type="EMBL" id="DWWJ01000085">
    <property type="protein sequence ID" value="HJC40783.1"/>
    <property type="molecule type" value="Genomic_DNA"/>
</dbReference>
<reference evidence="2" key="2">
    <citation type="submission" date="2021-04" db="EMBL/GenBank/DDBJ databases">
        <authorList>
            <person name="Gilroy R."/>
        </authorList>
    </citation>
    <scope>NUCLEOTIDE SEQUENCE</scope>
    <source>
        <strain evidence="2">CHK186-1790</strain>
    </source>
</reference>
<name>A0A9D2SYS8_9FIRM</name>
<reference evidence="2" key="1">
    <citation type="journal article" date="2021" name="PeerJ">
        <title>Extensive microbial diversity within the chicken gut microbiome revealed by metagenomics and culture.</title>
        <authorList>
            <person name="Gilroy R."/>
            <person name="Ravi A."/>
            <person name="Getino M."/>
            <person name="Pursley I."/>
            <person name="Horton D.L."/>
            <person name="Alikhan N.F."/>
            <person name="Baker D."/>
            <person name="Gharbi K."/>
            <person name="Hall N."/>
            <person name="Watson M."/>
            <person name="Adriaenssens E.M."/>
            <person name="Foster-Nyarko E."/>
            <person name="Jarju S."/>
            <person name="Secka A."/>
            <person name="Antonio M."/>
            <person name="Oren A."/>
            <person name="Chaudhuri R.R."/>
            <person name="La Ragione R."/>
            <person name="Hildebrand F."/>
            <person name="Pallen M.J."/>
        </authorList>
    </citation>
    <scope>NUCLEOTIDE SEQUENCE</scope>
    <source>
        <strain evidence="2">CHK186-1790</strain>
    </source>
</reference>
<evidence type="ECO:0000313" key="3">
    <source>
        <dbReference type="Proteomes" id="UP000823882"/>
    </source>
</evidence>
<keyword evidence="1" id="KW-0812">Transmembrane</keyword>
<feature type="transmembrane region" description="Helical" evidence="1">
    <location>
        <begin position="12"/>
        <end position="34"/>
    </location>
</feature>
<dbReference type="Proteomes" id="UP000823882">
    <property type="component" value="Unassembled WGS sequence"/>
</dbReference>
<sequence>MRSSAAERSRPTLWDGLVVLAVLAAAGALFFLLLPRGGNFLTARVVLNQEVVTEFPLSALTGTVTFDVPGAEYPITIEAEPGRIRVSHSDCPSQDCVRTGWVSRSGGQIVCLPNRLIITITGSDAPQADAVTG</sequence>
<organism evidence="2 3">
    <name type="scientific">Candidatus Intestinimonas pullistercoris</name>
    <dbReference type="NCBI Taxonomy" id="2838623"/>
    <lineage>
        <taxon>Bacteria</taxon>
        <taxon>Bacillati</taxon>
        <taxon>Bacillota</taxon>
        <taxon>Clostridia</taxon>
        <taxon>Eubacteriales</taxon>
        <taxon>Intestinimonas</taxon>
    </lineage>
</organism>
<gene>
    <name evidence="2" type="ORF">H9701_04440</name>
</gene>
<dbReference type="CDD" id="cd09846">
    <property type="entry name" value="DUF1312"/>
    <property type="match status" value="1"/>
</dbReference>
<keyword evidence="1" id="KW-0472">Membrane</keyword>
<protein>
    <submittedName>
        <fullName evidence="2">NusG domain II-containing protein</fullName>
    </submittedName>
</protein>